<name>A0AAN9FAI0_CLITE</name>
<evidence type="ECO:0000313" key="1">
    <source>
        <dbReference type="EMBL" id="KAK7271761.1"/>
    </source>
</evidence>
<gene>
    <name evidence="1" type="ORF">RJT34_27923</name>
</gene>
<protein>
    <submittedName>
        <fullName evidence="1">Uncharacterized protein</fullName>
    </submittedName>
</protein>
<keyword evidence="2" id="KW-1185">Reference proteome</keyword>
<accession>A0AAN9FAI0</accession>
<proteinExistence type="predicted"/>
<dbReference type="AlphaFoldDB" id="A0AAN9FAI0"/>
<sequence length="125" mass="13208">MSQHQIVVNKRVKGEPSGIHFGFDIQSTVELAVVNQAFDENTVGGGRWVYGGIVEELFIMFEGSVRFSAIEVGLEDEVVGDDVGHDAGLGDKAVEGEEIRVAGLAEQGGEDGIDGEDGGAIITFL</sequence>
<dbReference type="Proteomes" id="UP001359559">
    <property type="component" value="Unassembled WGS sequence"/>
</dbReference>
<reference evidence="1 2" key="1">
    <citation type="submission" date="2024-01" db="EMBL/GenBank/DDBJ databases">
        <title>The genomes of 5 underutilized Papilionoideae crops provide insights into root nodulation and disease resistance.</title>
        <authorList>
            <person name="Yuan L."/>
        </authorList>
    </citation>
    <scope>NUCLEOTIDE SEQUENCE [LARGE SCALE GENOMIC DNA]</scope>
    <source>
        <strain evidence="1">LY-2023</strain>
        <tissue evidence="1">Leaf</tissue>
    </source>
</reference>
<evidence type="ECO:0000313" key="2">
    <source>
        <dbReference type="Proteomes" id="UP001359559"/>
    </source>
</evidence>
<dbReference type="EMBL" id="JAYKXN010000007">
    <property type="protein sequence ID" value="KAK7271761.1"/>
    <property type="molecule type" value="Genomic_DNA"/>
</dbReference>
<comment type="caution">
    <text evidence="1">The sequence shown here is derived from an EMBL/GenBank/DDBJ whole genome shotgun (WGS) entry which is preliminary data.</text>
</comment>
<organism evidence="1 2">
    <name type="scientific">Clitoria ternatea</name>
    <name type="common">Butterfly pea</name>
    <dbReference type="NCBI Taxonomy" id="43366"/>
    <lineage>
        <taxon>Eukaryota</taxon>
        <taxon>Viridiplantae</taxon>
        <taxon>Streptophyta</taxon>
        <taxon>Embryophyta</taxon>
        <taxon>Tracheophyta</taxon>
        <taxon>Spermatophyta</taxon>
        <taxon>Magnoliopsida</taxon>
        <taxon>eudicotyledons</taxon>
        <taxon>Gunneridae</taxon>
        <taxon>Pentapetalae</taxon>
        <taxon>rosids</taxon>
        <taxon>fabids</taxon>
        <taxon>Fabales</taxon>
        <taxon>Fabaceae</taxon>
        <taxon>Papilionoideae</taxon>
        <taxon>50 kb inversion clade</taxon>
        <taxon>NPAAA clade</taxon>
        <taxon>indigoferoid/millettioid clade</taxon>
        <taxon>Phaseoleae</taxon>
        <taxon>Clitoria</taxon>
    </lineage>
</organism>